<keyword evidence="2" id="KW-1185">Reference proteome</keyword>
<evidence type="ECO:0000313" key="2">
    <source>
        <dbReference type="Proteomes" id="UP000036923"/>
    </source>
</evidence>
<proteinExistence type="predicted"/>
<comment type="caution">
    <text evidence="1">The sequence shown here is derived from an EMBL/GenBank/DDBJ whole genome shotgun (WGS) entry which is preliminary data.</text>
</comment>
<organism evidence="1 2">
    <name type="scientific">Pseudobacteroides cellulosolvens ATCC 35603 = DSM 2933</name>
    <dbReference type="NCBI Taxonomy" id="398512"/>
    <lineage>
        <taxon>Bacteria</taxon>
        <taxon>Bacillati</taxon>
        <taxon>Bacillota</taxon>
        <taxon>Clostridia</taxon>
        <taxon>Eubacteriales</taxon>
        <taxon>Oscillospiraceae</taxon>
        <taxon>Pseudobacteroides</taxon>
    </lineage>
</organism>
<dbReference type="RefSeq" id="WP_036938443.1">
    <property type="nucleotide sequence ID" value="NZ_JQKC01000007.1"/>
</dbReference>
<evidence type="ECO:0000313" key="1">
    <source>
        <dbReference type="EMBL" id="KNY28289.1"/>
    </source>
</evidence>
<dbReference type="EMBL" id="LGTC01000001">
    <property type="protein sequence ID" value="KNY28289.1"/>
    <property type="molecule type" value="Genomic_DNA"/>
</dbReference>
<reference evidence="2" key="1">
    <citation type="submission" date="2015-07" db="EMBL/GenBank/DDBJ databases">
        <title>Near-Complete Genome Sequence of the Cellulolytic Bacterium Bacteroides (Pseudobacteroides) cellulosolvens ATCC 35603.</title>
        <authorList>
            <person name="Dassa B."/>
            <person name="Utturkar S.M."/>
            <person name="Klingeman D.M."/>
            <person name="Hurt R.A."/>
            <person name="Keller M."/>
            <person name="Xu J."/>
            <person name="Reddy Y.H.K."/>
            <person name="Borovok I."/>
            <person name="Grinberg I.R."/>
            <person name="Lamed R."/>
            <person name="Zhivin O."/>
            <person name="Bayer E.A."/>
            <person name="Brown S.D."/>
        </authorList>
    </citation>
    <scope>NUCLEOTIDE SEQUENCE [LARGE SCALE GENOMIC DNA]</scope>
    <source>
        <strain evidence="2">DSM 2933</strain>
    </source>
</reference>
<dbReference type="AlphaFoldDB" id="A0A0L6JR76"/>
<accession>A0A0L6JR76</accession>
<name>A0A0L6JR76_9FIRM</name>
<dbReference type="Proteomes" id="UP000036923">
    <property type="component" value="Unassembled WGS sequence"/>
</dbReference>
<gene>
    <name evidence="1" type="ORF">Bccel_3563</name>
</gene>
<dbReference type="STRING" id="398512.Bccel_3563"/>
<protein>
    <submittedName>
        <fullName evidence="1">Uncharacterized protein</fullName>
    </submittedName>
</protein>
<sequence>MDIIRVGDLTMNDLDMDDDGDLDSDDQAYLYIINTWNFAAVRNLTSLMNFFLANYCCIIYNLII</sequence>